<dbReference type="InterPro" id="IPR013216">
    <property type="entry name" value="Methyltransf_11"/>
</dbReference>
<dbReference type="InterPro" id="IPR050508">
    <property type="entry name" value="Methyltransf_Superfamily"/>
</dbReference>
<protein>
    <submittedName>
        <fullName evidence="2">Methyltransferase domain-containing protein</fullName>
    </submittedName>
</protein>
<proteinExistence type="predicted"/>
<dbReference type="InterPro" id="IPR029063">
    <property type="entry name" value="SAM-dependent_MTases_sf"/>
</dbReference>
<dbReference type="AlphaFoldDB" id="A0A1N6U602"/>
<dbReference type="OrthoDB" id="5974463at2"/>
<dbReference type="Proteomes" id="UP000241788">
    <property type="component" value="Unassembled WGS sequence"/>
</dbReference>
<gene>
    <name evidence="2" type="ORF">SAMN05421546_1552</name>
</gene>
<dbReference type="SUPFAM" id="SSF53335">
    <property type="entry name" value="S-adenosyl-L-methionine-dependent methyltransferases"/>
    <property type="match status" value="1"/>
</dbReference>
<dbReference type="PANTHER" id="PTHR42912:SF80">
    <property type="entry name" value="METHYLTRANSFERASE DOMAIN-CONTAINING PROTEIN"/>
    <property type="match status" value="1"/>
</dbReference>
<accession>A0A1N6U602</accession>
<evidence type="ECO:0000259" key="1">
    <source>
        <dbReference type="Pfam" id="PF08241"/>
    </source>
</evidence>
<evidence type="ECO:0000313" key="2">
    <source>
        <dbReference type="EMBL" id="SIQ60736.1"/>
    </source>
</evidence>
<reference evidence="3" key="1">
    <citation type="submission" date="2017-01" db="EMBL/GenBank/DDBJ databases">
        <authorList>
            <person name="Varghese N."/>
            <person name="Submissions S."/>
        </authorList>
    </citation>
    <scope>NUCLEOTIDE SEQUENCE [LARGE SCALE GENOMIC DNA]</scope>
    <source>
        <strain evidence="3">UM1</strain>
    </source>
</reference>
<dbReference type="GO" id="GO:0032259">
    <property type="term" value="P:methylation"/>
    <property type="evidence" value="ECO:0007669"/>
    <property type="project" value="UniProtKB-KW"/>
</dbReference>
<keyword evidence="2" id="KW-0808">Transferase</keyword>
<name>A0A1N6U602_9GAMM</name>
<dbReference type="GO" id="GO:0008757">
    <property type="term" value="F:S-adenosylmethionine-dependent methyltransferase activity"/>
    <property type="evidence" value="ECO:0007669"/>
    <property type="project" value="InterPro"/>
</dbReference>
<dbReference type="RefSeq" id="WP_076586939.1">
    <property type="nucleotide sequence ID" value="NZ_FTLW01000003.1"/>
</dbReference>
<dbReference type="Gene3D" id="3.40.50.150">
    <property type="entry name" value="Vaccinia Virus protein VP39"/>
    <property type="match status" value="1"/>
</dbReference>
<dbReference type="STRING" id="1604334.SAMN05421546_1552"/>
<dbReference type="PANTHER" id="PTHR42912">
    <property type="entry name" value="METHYLTRANSFERASE"/>
    <property type="match status" value="1"/>
</dbReference>
<dbReference type="EMBL" id="FTLW01000003">
    <property type="protein sequence ID" value="SIQ60736.1"/>
    <property type="molecule type" value="Genomic_DNA"/>
</dbReference>
<organism evidence="2 3">
    <name type="scientific">Solilutibacter tolerans</name>
    <dbReference type="NCBI Taxonomy" id="1604334"/>
    <lineage>
        <taxon>Bacteria</taxon>
        <taxon>Pseudomonadati</taxon>
        <taxon>Pseudomonadota</taxon>
        <taxon>Gammaproteobacteria</taxon>
        <taxon>Lysobacterales</taxon>
        <taxon>Lysobacteraceae</taxon>
        <taxon>Solilutibacter</taxon>
    </lineage>
</organism>
<sequence>MSNEMQDANPDRRKAWGNYWQQGALHSLPTSYAGNYRGAVADFWASIANTLNADQRVLDIGTGNGSLPFLLHSQLAANCPRIDAIDLADQLAPAWHQALPDEIRGKIAFHTATQAEHLPFADESFDLACSQFGIEYSNLTAALAEVARVLRPQGRLALIMHHAESQLALVAAEELKWANWLSTEGNFLQKARDIYPWLAWVAAGKQAELVDNPEANSARTAFNQAQAEMSQFIESSPIPDLLHDARDMVASHIDAILSGRANAAQANQASLEWQDALKLSAFRQYELIKHALDKASFQHLSGTLDTLGFQIEHAQALTEGDDILIGWSLIASRR</sequence>
<dbReference type="CDD" id="cd02440">
    <property type="entry name" value="AdoMet_MTases"/>
    <property type="match status" value="1"/>
</dbReference>
<dbReference type="Pfam" id="PF08241">
    <property type="entry name" value="Methyltransf_11"/>
    <property type="match status" value="1"/>
</dbReference>
<evidence type="ECO:0000313" key="3">
    <source>
        <dbReference type="Proteomes" id="UP000241788"/>
    </source>
</evidence>
<feature type="domain" description="Methyltransferase type 11" evidence="1">
    <location>
        <begin position="58"/>
        <end position="157"/>
    </location>
</feature>
<keyword evidence="3" id="KW-1185">Reference proteome</keyword>
<keyword evidence="2" id="KW-0489">Methyltransferase</keyword>